<feature type="transmembrane region" description="Helical" evidence="7">
    <location>
        <begin position="72"/>
        <end position="92"/>
    </location>
</feature>
<dbReference type="InterPro" id="IPR033118">
    <property type="entry name" value="EXPERA"/>
</dbReference>
<evidence type="ECO:0000256" key="1">
    <source>
        <dbReference type="ARBA" id="ARBA00004477"/>
    </source>
</evidence>
<comment type="similarity">
    <text evidence="2">Belongs to the TMEM97/sigma-2 receptor family.</text>
</comment>
<dbReference type="RefSeq" id="XP_040734566.1">
    <property type="nucleotide sequence ID" value="XM_040878607.1"/>
</dbReference>
<accession>A0A364L2N0</accession>
<dbReference type="PANTHER" id="PTHR31204">
    <property type="entry name" value="SIGMA INTRACELLULAR RECEPTOR 2"/>
    <property type="match status" value="1"/>
</dbReference>
<evidence type="ECO:0000256" key="2">
    <source>
        <dbReference type="ARBA" id="ARBA00009096"/>
    </source>
</evidence>
<dbReference type="OrthoDB" id="433124at2759"/>
<keyword evidence="4 7" id="KW-0256">Endoplasmic reticulum</keyword>
<feature type="transmembrane region" description="Helical" evidence="7">
    <location>
        <begin position="104"/>
        <end position="127"/>
    </location>
</feature>
<evidence type="ECO:0000256" key="5">
    <source>
        <dbReference type="ARBA" id="ARBA00022989"/>
    </source>
</evidence>
<feature type="transmembrane region" description="Helical" evidence="7">
    <location>
        <begin position="142"/>
        <end position="160"/>
    </location>
</feature>
<sequence length="177" mass="20571">MSRPLLSRKPDLLITIFFSLHLFFVTCVDCLDLWPTWLSSSPYLPFFTLGRVLRDFYLETYQDKLVLEQPDWFVVFTWCELLFHVPVCLLVIQGLVKNSPLVPLGVIPWTVETFFTTLLCVVEIWGWDDRSETIKWGLTGCYGPYLVISAALFVVMYGRVKEALVLQRQQLEKVKGQ</sequence>
<evidence type="ECO:0000256" key="6">
    <source>
        <dbReference type="ARBA" id="ARBA00023136"/>
    </source>
</evidence>
<organism evidence="9 10">
    <name type="scientific">Talaromyces amestolkiae</name>
    <dbReference type="NCBI Taxonomy" id="1196081"/>
    <lineage>
        <taxon>Eukaryota</taxon>
        <taxon>Fungi</taxon>
        <taxon>Dikarya</taxon>
        <taxon>Ascomycota</taxon>
        <taxon>Pezizomycotina</taxon>
        <taxon>Eurotiomycetes</taxon>
        <taxon>Eurotiomycetidae</taxon>
        <taxon>Eurotiales</taxon>
        <taxon>Trichocomaceae</taxon>
        <taxon>Talaromyces</taxon>
        <taxon>Talaromyces sect. Talaromyces</taxon>
    </lineage>
</organism>
<reference evidence="9 10" key="1">
    <citation type="journal article" date="2017" name="Biotechnol. Biofuels">
        <title>Differential beta-glucosidase expression as a function of carbon source availability in Talaromyces amestolkiae: a genomic and proteomic approach.</title>
        <authorList>
            <person name="de Eugenio L.I."/>
            <person name="Mendez-Liter J.A."/>
            <person name="Nieto-Dominguez M."/>
            <person name="Alonso L."/>
            <person name="Gil-Munoz J."/>
            <person name="Barriuso J."/>
            <person name="Prieto A."/>
            <person name="Martinez M.J."/>
        </authorList>
    </citation>
    <scope>NUCLEOTIDE SEQUENCE [LARGE SCALE GENOMIC DNA]</scope>
    <source>
        <strain evidence="9 10">CIB</strain>
    </source>
</reference>
<dbReference type="PROSITE" id="PS51751">
    <property type="entry name" value="EXPERA"/>
    <property type="match status" value="1"/>
</dbReference>
<keyword evidence="6 7" id="KW-0472">Membrane</keyword>
<dbReference type="PIRSF" id="PIRSF031032">
    <property type="entry name" value="TMP_97_prd"/>
    <property type="match status" value="1"/>
</dbReference>
<keyword evidence="10" id="KW-1185">Reference proteome</keyword>
<comment type="caution">
    <text evidence="9">The sequence shown here is derived from an EMBL/GenBank/DDBJ whole genome shotgun (WGS) entry which is preliminary data.</text>
</comment>
<evidence type="ECO:0000259" key="8">
    <source>
        <dbReference type="PROSITE" id="PS51751"/>
    </source>
</evidence>
<proteinExistence type="inferred from homology"/>
<evidence type="ECO:0000256" key="4">
    <source>
        <dbReference type="ARBA" id="ARBA00022824"/>
    </source>
</evidence>
<evidence type="ECO:0000256" key="3">
    <source>
        <dbReference type="ARBA" id="ARBA00022692"/>
    </source>
</evidence>
<feature type="domain" description="EXPERA" evidence="8">
    <location>
        <begin position="10"/>
        <end position="153"/>
    </location>
</feature>
<dbReference type="AlphaFoldDB" id="A0A364L2N0"/>
<name>A0A364L2N0_TALAM</name>
<dbReference type="GO" id="GO:0005789">
    <property type="term" value="C:endoplasmic reticulum membrane"/>
    <property type="evidence" value="ECO:0007669"/>
    <property type="project" value="UniProtKB-SubCell"/>
</dbReference>
<keyword evidence="5 7" id="KW-1133">Transmembrane helix</keyword>
<evidence type="ECO:0000313" key="10">
    <source>
        <dbReference type="Proteomes" id="UP000249363"/>
    </source>
</evidence>
<comment type="subcellular location">
    <subcellularLocation>
        <location evidence="1">Endoplasmic reticulum membrane</location>
        <topology evidence="1">Multi-pass membrane protein</topology>
    </subcellularLocation>
</comment>
<evidence type="ECO:0000256" key="7">
    <source>
        <dbReference type="PIRNR" id="PIRNR031032"/>
    </source>
</evidence>
<gene>
    <name evidence="9" type="ORF">BHQ10_006062</name>
</gene>
<feature type="transmembrane region" description="Helical" evidence="7">
    <location>
        <begin position="12"/>
        <end position="34"/>
    </location>
</feature>
<evidence type="ECO:0000313" key="9">
    <source>
        <dbReference type="EMBL" id="RAO70050.1"/>
    </source>
</evidence>
<keyword evidence="3 7" id="KW-0812">Transmembrane</keyword>
<dbReference type="STRING" id="1196081.A0A364L2N0"/>
<dbReference type="PANTHER" id="PTHR31204:SF1">
    <property type="entry name" value="SIGMA INTRACELLULAR RECEPTOR 2"/>
    <property type="match status" value="1"/>
</dbReference>
<dbReference type="EMBL" id="MIKG01000011">
    <property type="protein sequence ID" value="RAO70050.1"/>
    <property type="molecule type" value="Genomic_DNA"/>
</dbReference>
<dbReference type="InterPro" id="IPR016964">
    <property type="entry name" value="Sigma2_recept"/>
</dbReference>
<dbReference type="Proteomes" id="UP000249363">
    <property type="component" value="Unassembled WGS sequence"/>
</dbReference>
<protein>
    <recommendedName>
        <fullName evidence="7">Efficient mitochondria targeting-associated protein 19</fullName>
    </recommendedName>
</protein>
<dbReference type="Pfam" id="PF05241">
    <property type="entry name" value="EBP"/>
    <property type="match status" value="1"/>
</dbReference>
<dbReference type="InterPro" id="IPR051987">
    <property type="entry name" value="Sigma-2_receptor-like"/>
</dbReference>
<dbReference type="GeneID" id="63795278"/>